<evidence type="ECO:0000313" key="4">
    <source>
        <dbReference type="Proteomes" id="UP000019226"/>
    </source>
</evidence>
<dbReference type="EMBL" id="CP004350">
    <property type="protein sequence ID" value="AHI18941.1"/>
    <property type="molecule type" value="Genomic_DNA"/>
</dbReference>
<sequence length="133" mass="13697">MKITRLAVAAAAVSLTLVGTGVAQADTTKEHTTTEATATAEASSEESSSQSSSLSSTDENVDSDKDGDKDDAKEQDEFEQPSSQAIEDNAGPFAPLLLAIMPTLGGFFGIIDQLVGFLSLIAGPALNAQYSAK</sequence>
<evidence type="ECO:0000256" key="1">
    <source>
        <dbReference type="SAM" id="MobiDB-lite"/>
    </source>
</evidence>
<accession>A0ABM5PM19</accession>
<organism evidence="3 4">
    <name type="scientific">Corynebacterium casei LMG S-19264</name>
    <dbReference type="NCBI Taxonomy" id="1285583"/>
    <lineage>
        <taxon>Bacteria</taxon>
        <taxon>Bacillati</taxon>
        <taxon>Actinomycetota</taxon>
        <taxon>Actinomycetes</taxon>
        <taxon>Mycobacteriales</taxon>
        <taxon>Corynebacteriaceae</taxon>
        <taxon>Corynebacterium</taxon>
    </lineage>
</organism>
<feature type="compositionally biased region" description="Low complexity" evidence="1">
    <location>
        <begin position="34"/>
        <end position="58"/>
    </location>
</feature>
<dbReference type="Proteomes" id="UP000019226">
    <property type="component" value="Chromosome"/>
</dbReference>
<feature type="chain" id="PRO_5047158427" description="Secreted protein" evidence="2">
    <location>
        <begin position="26"/>
        <end position="133"/>
    </location>
</feature>
<evidence type="ECO:0000256" key="2">
    <source>
        <dbReference type="SAM" id="SignalP"/>
    </source>
</evidence>
<dbReference type="GeneID" id="82876559"/>
<proteinExistence type="predicted"/>
<feature type="region of interest" description="Disordered" evidence="1">
    <location>
        <begin position="22"/>
        <end position="88"/>
    </location>
</feature>
<evidence type="ECO:0000313" key="3">
    <source>
        <dbReference type="EMBL" id="AHI18941.1"/>
    </source>
</evidence>
<evidence type="ECO:0008006" key="5">
    <source>
        <dbReference type="Google" id="ProtNLM"/>
    </source>
</evidence>
<protein>
    <recommendedName>
        <fullName evidence="5">Secreted protein</fullName>
    </recommendedName>
</protein>
<dbReference type="RefSeq" id="WP_006821839.1">
    <property type="nucleotide sequence ID" value="NZ_CP004350.1"/>
</dbReference>
<gene>
    <name evidence="3" type="ORF">CCASEI_01780</name>
</gene>
<feature type="compositionally biased region" description="Basic and acidic residues" evidence="1">
    <location>
        <begin position="62"/>
        <end position="72"/>
    </location>
</feature>
<feature type="signal peptide" evidence="2">
    <location>
        <begin position="1"/>
        <end position="25"/>
    </location>
</feature>
<reference evidence="4" key="1">
    <citation type="submission" date="2013-02" db="EMBL/GenBank/DDBJ databases">
        <title>The complete genome sequence of Corynebacterium casei LMG S-19264 (=DSM 44701).</title>
        <authorList>
            <person name="Ruckert C."/>
            <person name="Albersmeier A."/>
            <person name="Kalinowski J."/>
        </authorList>
    </citation>
    <scope>NUCLEOTIDE SEQUENCE [LARGE SCALE GENOMIC DNA]</scope>
    <source>
        <strain evidence="4">LMG S-19264</strain>
    </source>
</reference>
<keyword evidence="2" id="KW-0732">Signal</keyword>
<keyword evidence="4" id="KW-1185">Reference proteome</keyword>
<name>A0ABM5PM19_9CORY</name>